<feature type="coiled-coil region" evidence="1">
    <location>
        <begin position="98"/>
        <end position="128"/>
    </location>
</feature>
<keyword evidence="1" id="KW-0175">Coiled coil</keyword>
<evidence type="ECO:0000313" key="5">
    <source>
        <dbReference type="Proteomes" id="UP000236262"/>
    </source>
</evidence>
<organism evidence="4 5">
    <name type="scientific">Chryseobacterium lactis</name>
    <dbReference type="NCBI Taxonomy" id="1241981"/>
    <lineage>
        <taxon>Bacteria</taxon>
        <taxon>Pseudomonadati</taxon>
        <taxon>Bacteroidota</taxon>
        <taxon>Flavobacteriia</taxon>
        <taxon>Flavobacteriales</taxon>
        <taxon>Weeksellaceae</taxon>
        <taxon>Chryseobacterium group</taxon>
        <taxon>Chryseobacterium</taxon>
    </lineage>
</organism>
<dbReference type="InterPro" id="IPR010982">
    <property type="entry name" value="Lambda_DNA-bd_dom_sf"/>
</dbReference>
<dbReference type="GO" id="GO:0003677">
    <property type="term" value="F:DNA binding"/>
    <property type="evidence" value="ECO:0007669"/>
    <property type="project" value="InterPro"/>
</dbReference>
<evidence type="ECO:0000313" key="4">
    <source>
        <dbReference type="EMBL" id="PNW12648.1"/>
    </source>
</evidence>
<reference evidence="4 5" key="1">
    <citation type="submission" date="2018-01" db="EMBL/GenBank/DDBJ databases">
        <title>Draft genome sequences of Chryseobacterium lactis NCTC11390, Chryseobacterium oncorhynchi 701B-08, and Chryseobacterium viscerum 687B-08.</title>
        <authorList>
            <person name="Jeong J.-J."/>
            <person name="Lee Y.J."/>
            <person name="Park B."/>
            <person name="Choi I.-G."/>
            <person name="Kim K.D."/>
        </authorList>
    </citation>
    <scope>NUCLEOTIDE SEQUENCE [LARGE SCALE GENOMIC DNA]</scope>
    <source>
        <strain evidence="4 5">NCTC11390</strain>
    </source>
</reference>
<reference evidence="3 6" key="2">
    <citation type="submission" date="2018-11" db="EMBL/GenBank/DDBJ databases">
        <title>Proposal to divide the Flavobacteriaceae and reorganize its genera based on Amino Acid Identity values calculated from whole genome sequences.</title>
        <authorList>
            <person name="Nicholson A.C."/>
            <person name="Gulvik C.A."/>
            <person name="Whitney A.M."/>
            <person name="Humrighouse B.W."/>
            <person name="Bell M."/>
            <person name="Holmes B."/>
            <person name="Steigerwalt A.G."/>
            <person name="Villarma A."/>
            <person name="Sheth M."/>
            <person name="Batra D."/>
            <person name="Pryor J."/>
            <person name="Bernardet J.-F."/>
            <person name="Hugo C."/>
            <person name="Kampfer P."/>
            <person name="Newman J."/>
            <person name="McQuiston J.R."/>
        </authorList>
    </citation>
    <scope>NUCLEOTIDE SEQUENCE [LARGE SCALE GENOMIC DNA]</scope>
    <source>
        <strain evidence="3 6">KC_1864</strain>
    </source>
</reference>
<dbReference type="GeneID" id="78464042"/>
<evidence type="ECO:0000259" key="2">
    <source>
        <dbReference type="PROSITE" id="PS50943"/>
    </source>
</evidence>
<dbReference type="InterPro" id="IPR001387">
    <property type="entry name" value="Cro/C1-type_HTH"/>
</dbReference>
<name>A0A3G6RMS8_CHRLC</name>
<dbReference type="PROSITE" id="PS50943">
    <property type="entry name" value="HTH_CROC1"/>
    <property type="match status" value="1"/>
</dbReference>
<proteinExistence type="predicted"/>
<dbReference type="OrthoDB" id="798409at2"/>
<sequence>MRVGDNIREIREVEKNFKRSHVAERLEISTRAYANIENNVTDISVDRLEQIAEIFGCSPEYILHYKSSKKEFFNYFHNNNGNKGVNIMYQGGEPNLANQEYLRTKEELRNKEKLYKLQQELLESERKRISLLEALLKNNSIDF</sequence>
<dbReference type="RefSeq" id="WP_037532491.1">
    <property type="nucleotide sequence ID" value="NZ_CP033924.1"/>
</dbReference>
<dbReference type="CDD" id="cd00093">
    <property type="entry name" value="HTH_XRE"/>
    <property type="match status" value="1"/>
</dbReference>
<protein>
    <submittedName>
        <fullName evidence="4">XRE family transcriptional regulator</fullName>
    </submittedName>
</protein>
<dbReference type="Pfam" id="PF01381">
    <property type="entry name" value="HTH_3"/>
    <property type="match status" value="1"/>
</dbReference>
<keyword evidence="6" id="KW-1185">Reference proteome</keyword>
<evidence type="ECO:0000313" key="6">
    <source>
        <dbReference type="Proteomes" id="UP000279972"/>
    </source>
</evidence>
<dbReference type="SUPFAM" id="SSF47413">
    <property type="entry name" value="lambda repressor-like DNA-binding domains"/>
    <property type="match status" value="1"/>
</dbReference>
<dbReference type="Proteomes" id="UP000279972">
    <property type="component" value="Chromosome"/>
</dbReference>
<dbReference type="EMBL" id="PPEH01000006">
    <property type="protein sequence ID" value="PNW12648.1"/>
    <property type="molecule type" value="Genomic_DNA"/>
</dbReference>
<dbReference type="AlphaFoldDB" id="A0A3G6RMS8"/>
<dbReference type="SMART" id="SM00530">
    <property type="entry name" value="HTH_XRE"/>
    <property type="match status" value="1"/>
</dbReference>
<dbReference type="Proteomes" id="UP000236262">
    <property type="component" value="Unassembled WGS sequence"/>
</dbReference>
<evidence type="ECO:0000313" key="3">
    <source>
        <dbReference type="EMBL" id="AZA84093.1"/>
    </source>
</evidence>
<evidence type="ECO:0000256" key="1">
    <source>
        <dbReference type="SAM" id="Coils"/>
    </source>
</evidence>
<accession>A0A3G6RMS8</accession>
<dbReference type="Gene3D" id="1.10.260.40">
    <property type="entry name" value="lambda repressor-like DNA-binding domains"/>
    <property type="match status" value="1"/>
</dbReference>
<dbReference type="KEGG" id="clac:EG342_20355"/>
<feature type="domain" description="HTH cro/C1-type" evidence="2">
    <location>
        <begin position="7"/>
        <end position="62"/>
    </location>
</feature>
<gene>
    <name evidence="4" type="ORF">C1637_16515</name>
    <name evidence="3" type="ORF">EG342_20355</name>
</gene>
<dbReference type="EMBL" id="CP033924">
    <property type="protein sequence ID" value="AZA84093.1"/>
    <property type="molecule type" value="Genomic_DNA"/>
</dbReference>